<feature type="region of interest" description="Disordered" evidence="1">
    <location>
        <begin position="572"/>
        <end position="671"/>
    </location>
</feature>
<sequence>MATISQLFGELERHVKREEHDKALVVINKILTLDPKDKDALHCKAITLIRLEAYSEALTILTRQLDNQYIFEKAYCLYRTNQLQEGLTQIDLVRKDLNVARREKLPWDLRHLEAQMLYRLERYRECMELYQGMLNDVDEGDDGYNDILTNLNACKAALLYSGECLDGKWAIQDVTQTTYELSFNSACSRIAQGEYTKALKLLEEAERLCRESLSDYEPAEIDQELTVILVQKAYVFQLMGRLDQAHDLYQTVLKTKPLEVTAPAVAANNLVVMQGESDLYDSAKKIRTATAKQLGVKFFESQKRAIAMNEVLLQLYQGKFAACREAARQLLKTYSSNSNKNNNNNNHMDALRLILAATQARQKKTAKAIEELVEFAQERPESVALQFAILQLQLSQGNDYVAAIESLRRFLDRLPSEEQHRPGMVALLVWLYDQAGQGDKGVELLSESSAIWAKSSTSAGGSDNKMPVALQRQMAAFKLRSHRYREAAKDYEALVRADPEDPSAIAGLIMAYSEYEPALAEQYGASLPEMQHLVHLDVEALEKVVPGLKREYNTETAAAAAAAAAANATKASAAGGSSSSPTSSSWLQSALGRRARRALPRRSGAQKPGGRKPLLPKGLSERSSAGATDPERWLPARDRAAARQARMRKTGAGSRKEMNKGAQGMTLEGGGIGGTGSARIAGREHLVAAAQAAAQAQAQAQAAQTAAEPETPDVAAIAKAKSSGGKKKKGKGGKGKW</sequence>
<feature type="region of interest" description="Disordered" evidence="1">
    <location>
        <begin position="697"/>
        <end position="737"/>
    </location>
</feature>
<dbReference type="EMBL" id="JAAAJB010000287">
    <property type="protein sequence ID" value="KAG0259362.1"/>
    <property type="molecule type" value="Genomic_DNA"/>
</dbReference>
<dbReference type="AlphaFoldDB" id="A0A9P6Q5E7"/>
<feature type="compositionally biased region" description="Low complexity" evidence="1">
    <location>
        <begin position="697"/>
        <end position="707"/>
    </location>
</feature>
<evidence type="ECO:0000313" key="3">
    <source>
        <dbReference type="Proteomes" id="UP000807716"/>
    </source>
</evidence>
<dbReference type="SUPFAM" id="SSF48452">
    <property type="entry name" value="TPR-like"/>
    <property type="match status" value="3"/>
</dbReference>
<dbReference type="GO" id="GO:0006614">
    <property type="term" value="P:SRP-dependent cotranslational protein targeting to membrane"/>
    <property type="evidence" value="ECO:0007669"/>
    <property type="project" value="InterPro"/>
</dbReference>
<dbReference type="Gene3D" id="1.25.40.10">
    <property type="entry name" value="Tetratricopeptide repeat domain"/>
    <property type="match status" value="3"/>
</dbReference>
<dbReference type="SMART" id="SM00028">
    <property type="entry name" value="TPR"/>
    <property type="match status" value="4"/>
</dbReference>
<feature type="compositionally biased region" description="Basic and acidic residues" evidence="1">
    <location>
        <begin position="629"/>
        <end position="641"/>
    </location>
</feature>
<evidence type="ECO:0000256" key="1">
    <source>
        <dbReference type="SAM" id="MobiDB-lite"/>
    </source>
</evidence>
<proteinExistence type="predicted"/>
<protein>
    <recommendedName>
        <fullName evidence="4">Signal recognition particle subunit SRP72</fullName>
    </recommendedName>
</protein>
<dbReference type="PANTHER" id="PTHR14094">
    <property type="entry name" value="SIGNAL RECOGNITION PARTICLE 72"/>
    <property type="match status" value="1"/>
</dbReference>
<organism evidence="2 3">
    <name type="scientific">Actinomortierella ambigua</name>
    <dbReference type="NCBI Taxonomy" id="1343610"/>
    <lineage>
        <taxon>Eukaryota</taxon>
        <taxon>Fungi</taxon>
        <taxon>Fungi incertae sedis</taxon>
        <taxon>Mucoromycota</taxon>
        <taxon>Mortierellomycotina</taxon>
        <taxon>Mortierellomycetes</taxon>
        <taxon>Mortierellales</taxon>
        <taxon>Mortierellaceae</taxon>
        <taxon>Actinomortierella</taxon>
    </lineage>
</organism>
<dbReference type="PANTHER" id="PTHR14094:SF9">
    <property type="entry name" value="SIGNAL RECOGNITION PARTICLE SUBUNIT SRP72"/>
    <property type="match status" value="1"/>
</dbReference>
<comment type="caution">
    <text evidence="2">The sequence shown here is derived from an EMBL/GenBank/DDBJ whole genome shotgun (WGS) entry which is preliminary data.</text>
</comment>
<gene>
    <name evidence="2" type="ORF">DFQ27_004104</name>
</gene>
<dbReference type="Pfam" id="PF17004">
    <property type="entry name" value="SRP_TPR_like"/>
    <property type="match status" value="1"/>
</dbReference>
<dbReference type="Proteomes" id="UP000807716">
    <property type="component" value="Unassembled WGS sequence"/>
</dbReference>
<dbReference type="InterPro" id="IPR019734">
    <property type="entry name" value="TPR_rpt"/>
</dbReference>
<reference evidence="2" key="1">
    <citation type="journal article" date="2020" name="Fungal Divers.">
        <title>Resolving the Mortierellaceae phylogeny through synthesis of multi-gene phylogenetics and phylogenomics.</title>
        <authorList>
            <person name="Vandepol N."/>
            <person name="Liber J."/>
            <person name="Desiro A."/>
            <person name="Na H."/>
            <person name="Kennedy M."/>
            <person name="Barry K."/>
            <person name="Grigoriev I.V."/>
            <person name="Miller A.N."/>
            <person name="O'Donnell K."/>
            <person name="Stajich J.E."/>
            <person name="Bonito G."/>
        </authorList>
    </citation>
    <scope>NUCLEOTIDE SEQUENCE</scope>
    <source>
        <strain evidence="2">BC1065</strain>
    </source>
</reference>
<dbReference type="InterPro" id="IPR011990">
    <property type="entry name" value="TPR-like_helical_dom_sf"/>
</dbReference>
<feature type="compositionally biased region" description="Low complexity" evidence="1">
    <location>
        <begin position="572"/>
        <end position="592"/>
    </location>
</feature>
<dbReference type="InterPro" id="IPR026270">
    <property type="entry name" value="SRP72"/>
</dbReference>
<evidence type="ECO:0000313" key="2">
    <source>
        <dbReference type="EMBL" id="KAG0259362.1"/>
    </source>
</evidence>
<accession>A0A9P6Q5E7</accession>
<dbReference type="PIRSF" id="PIRSF038922">
    <property type="entry name" value="SRP72"/>
    <property type="match status" value="1"/>
</dbReference>
<dbReference type="InterPro" id="IPR031545">
    <property type="entry name" value="SRP72_TPR-like"/>
</dbReference>
<evidence type="ECO:0008006" key="4">
    <source>
        <dbReference type="Google" id="ProtNLM"/>
    </source>
</evidence>
<dbReference type="GO" id="GO:0005786">
    <property type="term" value="C:signal recognition particle, endoplasmic reticulum targeting"/>
    <property type="evidence" value="ECO:0007669"/>
    <property type="project" value="TreeGrafter"/>
</dbReference>
<dbReference type="GO" id="GO:0008312">
    <property type="term" value="F:7S RNA binding"/>
    <property type="evidence" value="ECO:0007669"/>
    <property type="project" value="TreeGrafter"/>
</dbReference>
<dbReference type="OrthoDB" id="5421607at2759"/>
<keyword evidence="3" id="KW-1185">Reference proteome</keyword>
<feature type="compositionally biased region" description="Basic residues" evidence="1">
    <location>
        <begin position="724"/>
        <end position="737"/>
    </location>
</feature>
<dbReference type="GO" id="GO:0043022">
    <property type="term" value="F:ribosome binding"/>
    <property type="evidence" value="ECO:0007669"/>
    <property type="project" value="TreeGrafter"/>
</dbReference>
<name>A0A9P6Q5E7_9FUNG</name>